<evidence type="ECO:0000256" key="3">
    <source>
        <dbReference type="ARBA" id="ARBA00023125"/>
    </source>
</evidence>
<keyword evidence="2" id="KW-0805">Transcription regulation</keyword>
<keyword evidence="5" id="KW-0539">Nucleus</keyword>
<dbReference type="OrthoDB" id="5217604at2759"/>
<dbReference type="InterPro" id="IPR051089">
    <property type="entry name" value="prtT"/>
</dbReference>
<sequence length="523" mass="59162">MKKDCLPQNTRSLRRPRRIDHGNSITSEEQEQIPQPGQHSNNNQQAPGYDKSARNLAQKNTKPDIGTSQPPFGLSWLQAAQVLSLFREGFTPQFPFVTVGSHHTAESLHKDSPLLFRAIMMAAAPLSEARVAKTRRNILAYLSFRVMVEEDKTLDILQGVLVIIAWAHRCHIDNSQVTNLAYLALGCAHNLNITQDILSAQTLSSGTPGKAHMTISLEEIRALLGLYCILSIVSTRQSRRSPLDIPYMETYLKTVSQAQAIPSDSSIESIVRFVQMGERLSRSFGEPHERTLLRPYAVLLEGTGSRFRNDLSRLAESIPNHSLETYSQMFELYRLYLLVRLFEPAIIVACHPDEGVPQFVYLLTCLRNCLQTMQSFFDLLLDSSVDLLLRCSILTCDQILYVMLQAARLLLVEIPDWDTQSVRQTLDLSNVLDRMISRYEGAERLRRAAVEQFVLSTLEEESTNDMASTSKLVKEIRWLKYWLESRFQGSSGEVGEDAYQGAIKPTWSPGLLEEMPWKIKASD</sequence>
<organism evidence="7 8">
    <name type="scientific">Fusarium redolens</name>
    <dbReference type="NCBI Taxonomy" id="48865"/>
    <lineage>
        <taxon>Eukaryota</taxon>
        <taxon>Fungi</taxon>
        <taxon>Dikarya</taxon>
        <taxon>Ascomycota</taxon>
        <taxon>Pezizomycotina</taxon>
        <taxon>Sordariomycetes</taxon>
        <taxon>Hypocreomycetidae</taxon>
        <taxon>Hypocreales</taxon>
        <taxon>Nectriaceae</taxon>
        <taxon>Fusarium</taxon>
        <taxon>Fusarium redolens species complex</taxon>
    </lineage>
</organism>
<name>A0A9P9KKB4_FUSRE</name>
<comment type="caution">
    <text evidence="7">The sequence shown here is derived from an EMBL/GenBank/DDBJ whole genome shotgun (WGS) entry which is preliminary data.</text>
</comment>
<evidence type="ECO:0000256" key="2">
    <source>
        <dbReference type="ARBA" id="ARBA00023015"/>
    </source>
</evidence>
<evidence type="ECO:0000313" key="7">
    <source>
        <dbReference type="EMBL" id="KAH7255779.1"/>
    </source>
</evidence>
<evidence type="ECO:0000256" key="1">
    <source>
        <dbReference type="ARBA" id="ARBA00004123"/>
    </source>
</evidence>
<dbReference type="PANTHER" id="PTHR31845">
    <property type="entry name" value="FINGER DOMAIN PROTEIN, PUTATIVE-RELATED"/>
    <property type="match status" value="1"/>
</dbReference>
<comment type="subcellular location">
    <subcellularLocation>
        <location evidence="1">Nucleus</location>
    </subcellularLocation>
</comment>
<reference evidence="7" key="1">
    <citation type="journal article" date="2021" name="Nat. Commun.">
        <title>Genetic determinants of endophytism in the Arabidopsis root mycobiome.</title>
        <authorList>
            <person name="Mesny F."/>
            <person name="Miyauchi S."/>
            <person name="Thiergart T."/>
            <person name="Pickel B."/>
            <person name="Atanasova L."/>
            <person name="Karlsson M."/>
            <person name="Huettel B."/>
            <person name="Barry K.W."/>
            <person name="Haridas S."/>
            <person name="Chen C."/>
            <person name="Bauer D."/>
            <person name="Andreopoulos W."/>
            <person name="Pangilinan J."/>
            <person name="LaButti K."/>
            <person name="Riley R."/>
            <person name="Lipzen A."/>
            <person name="Clum A."/>
            <person name="Drula E."/>
            <person name="Henrissat B."/>
            <person name="Kohler A."/>
            <person name="Grigoriev I.V."/>
            <person name="Martin F.M."/>
            <person name="Hacquard S."/>
        </authorList>
    </citation>
    <scope>NUCLEOTIDE SEQUENCE</scope>
    <source>
        <strain evidence="7">MPI-CAGE-AT-0023</strain>
    </source>
</reference>
<accession>A0A9P9KKB4</accession>
<dbReference type="GeneID" id="70222473"/>
<evidence type="ECO:0000256" key="6">
    <source>
        <dbReference type="SAM" id="MobiDB-lite"/>
    </source>
</evidence>
<feature type="region of interest" description="Disordered" evidence="6">
    <location>
        <begin position="1"/>
        <end position="50"/>
    </location>
</feature>
<feature type="compositionally biased region" description="Polar residues" evidence="6">
    <location>
        <begin position="23"/>
        <end position="46"/>
    </location>
</feature>
<evidence type="ECO:0000313" key="8">
    <source>
        <dbReference type="Proteomes" id="UP000720189"/>
    </source>
</evidence>
<gene>
    <name evidence="7" type="ORF">BKA55DRAFT_565033</name>
</gene>
<keyword evidence="4" id="KW-0804">Transcription</keyword>
<evidence type="ECO:0000256" key="5">
    <source>
        <dbReference type="ARBA" id="ARBA00023242"/>
    </source>
</evidence>
<keyword evidence="8" id="KW-1185">Reference proteome</keyword>
<protein>
    <submittedName>
        <fullName evidence="7">Uncharacterized protein</fullName>
    </submittedName>
</protein>
<dbReference type="PANTHER" id="PTHR31845:SF10">
    <property type="entry name" value="ZN(II)2CYS6 TRANSCRIPTION FACTOR (EUROFUNG)"/>
    <property type="match status" value="1"/>
</dbReference>
<dbReference type="GO" id="GO:0000976">
    <property type="term" value="F:transcription cis-regulatory region binding"/>
    <property type="evidence" value="ECO:0007669"/>
    <property type="project" value="TreeGrafter"/>
</dbReference>
<keyword evidence="3" id="KW-0238">DNA-binding</keyword>
<dbReference type="GO" id="GO:0000981">
    <property type="term" value="F:DNA-binding transcription factor activity, RNA polymerase II-specific"/>
    <property type="evidence" value="ECO:0007669"/>
    <property type="project" value="TreeGrafter"/>
</dbReference>
<dbReference type="AlphaFoldDB" id="A0A9P9KKB4"/>
<dbReference type="Proteomes" id="UP000720189">
    <property type="component" value="Unassembled WGS sequence"/>
</dbReference>
<dbReference type="GO" id="GO:0005634">
    <property type="term" value="C:nucleus"/>
    <property type="evidence" value="ECO:0007669"/>
    <property type="project" value="UniProtKB-SubCell"/>
</dbReference>
<proteinExistence type="predicted"/>
<dbReference type="EMBL" id="JAGMUX010000006">
    <property type="protein sequence ID" value="KAH7255779.1"/>
    <property type="molecule type" value="Genomic_DNA"/>
</dbReference>
<evidence type="ECO:0000256" key="4">
    <source>
        <dbReference type="ARBA" id="ARBA00023163"/>
    </source>
</evidence>
<dbReference type="RefSeq" id="XP_046051348.1">
    <property type="nucleotide sequence ID" value="XM_046192519.1"/>
</dbReference>